<keyword evidence="2" id="KW-0732">Signal</keyword>
<dbReference type="KEGG" id="elq:Ga0102493_113062"/>
<feature type="compositionally biased region" description="Low complexity" evidence="1">
    <location>
        <begin position="96"/>
        <end position="117"/>
    </location>
</feature>
<evidence type="ECO:0008006" key="5">
    <source>
        <dbReference type="Google" id="ProtNLM"/>
    </source>
</evidence>
<dbReference type="PATRIC" id="fig|39960.10.peg.2156"/>
<reference evidence="3 4" key="1">
    <citation type="submission" date="2014-04" db="EMBL/GenBank/DDBJ databases">
        <title>A comprehensive comparison of genomes of Erythrobacter spp. Strains.</title>
        <authorList>
            <person name="Zheng Q."/>
        </authorList>
    </citation>
    <scope>NUCLEOTIDE SEQUENCE [LARGE SCALE GENOMIC DNA]</scope>
    <source>
        <strain evidence="3 4">DSM 8509</strain>
    </source>
</reference>
<name>A0A074N2R0_9SPHN</name>
<keyword evidence="4" id="KW-1185">Reference proteome</keyword>
<comment type="caution">
    <text evidence="3">The sequence shown here is derived from an EMBL/GenBank/DDBJ whole genome shotgun (WGS) entry which is preliminary data.</text>
</comment>
<evidence type="ECO:0000313" key="4">
    <source>
        <dbReference type="Proteomes" id="UP000027866"/>
    </source>
</evidence>
<dbReference type="PROSITE" id="PS51257">
    <property type="entry name" value="PROKAR_LIPOPROTEIN"/>
    <property type="match status" value="1"/>
</dbReference>
<evidence type="ECO:0000256" key="1">
    <source>
        <dbReference type="SAM" id="MobiDB-lite"/>
    </source>
</evidence>
<feature type="chain" id="PRO_5001697478" description="Lipoprotein" evidence="2">
    <location>
        <begin position="19"/>
        <end position="255"/>
    </location>
</feature>
<organism evidence="3 4">
    <name type="scientific">Erythrobacter litoralis</name>
    <dbReference type="NCBI Taxonomy" id="39960"/>
    <lineage>
        <taxon>Bacteria</taxon>
        <taxon>Pseudomonadati</taxon>
        <taxon>Pseudomonadota</taxon>
        <taxon>Alphaproteobacteria</taxon>
        <taxon>Sphingomonadales</taxon>
        <taxon>Erythrobacteraceae</taxon>
        <taxon>Erythrobacter/Porphyrobacter group</taxon>
        <taxon>Erythrobacter</taxon>
    </lineage>
</organism>
<dbReference type="OrthoDB" id="7405225at2"/>
<evidence type="ECO:0000256" key="2">
    <source>
        <dbReference type="SAM" id="SignalP"/>
    </source>
</evidence>
<protein>
    <recommendedName>
        <fullName evidence="5">Lipoprotein</fullName>
    </recommendedName>
</protein>
<evidence type="ECO:0000313" key="3">
    <source>
        <dbReference type="EMBL" id="KEO98468.1"/>
    </source>
</evidence>
<dbReference type="Proteomes" id="UP000027866">
    <property type="component" value="Unassembled WGS sequence"/>
</dbReference>
<dbReference type="RefSeq" id="WP_034900683.1">
    <property type="nucleotide sequence ID" value="NZ_CP017057.1"/>
</dbReference>
<proteinExistence type="predicted"/>
<sequence>MVRRAALLLLAAALGACAEERGDGLRDDPFAADPLLARALNDPLMADPDLAYRNEANAAVTIPAAHALPPFARTDEAALAAREAARLELLEGGRVPDLPDAAPDAAPERALGAGPAGLGEARTAADMLAAAGAPERCAEGLEEGFAFAADLPAAARLMPHAMVQQAAGGERAGSEGAEGRASPCAARIVRYLTPAAGEDVLHYHFVRAGRAGLSPRLRDAPERLLVGQGDRERLVLAVRKGPGGMTAVDLVWWRP</sequence>
<gene>
    <name evidence="3" type="ORF">EH32_04975</name>
</gene>
<feature type="signal peptide" evidence="2">
    <location>
        <begin position="1"/>
        <end position="18"/>
    </location>
</feature>
<dbReference type="EMBL" id="JMIX01000003">
    <property type="protein sequence ID" value="KEO98468.1"/>
    <property type="molecule type" value="Genomic_DNA"/>
</dbReference>
<dbReference type="AlphaFoldDB" id="A0A074N2R0"/>
<feature type="region of interest" description="Disordered" evidence="1">
    <location>
        <begin position="94"/>
        <end position="117"/>
    </location>
</feature>
<accession>A0A074N2R0</accession>